<evidence type="ECO:0000313" key="1">
    <source>
        <dbReference type="EMBL" id="MBA4493374.1"/>
    </source>
</evidence>
<proteinExistence type="predicted"/>
<dbReference type="Proteomes" id="UP000535491">
    <property type="component" value="Unassembled WGS sequence"/>
</dbReference>
<dbReference type="EMBL" id="JACEIQ010000002">
    <property type="protein sequence ID" value="MBA4493374.1"/>
    <property type="molecule type" value="Genomic_DNA"/>
</dbReference>
<reference evidence="1 2" key="1">
    <citation type="submission" date="2020-07" db="EMBL/GenBank/DDBJ databases">
        <authorList>
            <person name="Feng H."/>
        </authorList>
    </citation>
    <scope>NUCLEOTIDE SEQUENCE [LARGE SCALE GENOMIC DNA]</scope>
    <source>
        <strain evidence="2">s-10</strain>
    </source>
</reference>
<sequence length="95" mass="10594">MSKLPIKGLDRFASRLSALQPEELREDEGVVKCVRVHSNRQVKVVRITTPEGGEIRIPMLSLVQAETEKGVMIFSGRVVGKCALMKRGKNFGEKK</sequence>
<protein>
    <submittedName>
        <fullName evidence="1">Uncharacterized protein</fullName>
    </submittedName>
</protein>
<comment type="caution">
    <text evidence="1">The sequence shown here is derived from an EMBL/GenBank/DDBJ whole genome shotgun (WGS) entry which is preliminary data.</text>
</comment>
<gene>
    <name evidence="1" type="ORF">H1191_03510</name>
</gene>
<name>A0A7W1WNX6_9BACL</name>
<accession>A0A7W1WNX6</accession>
<keyword evidence="2" id="KW-1185">Reference proteome</keyword>
<dbReference type="RefSeq" id="WP_181750612.1">
    <property type="nucleotide sequence ID" value="NZ_JACEIQ010000002.1"/>
</dbReference>
<organism evidence="1 2">
    <name type="scientific">Paenactinomyces guangxiensis</name>
    <dbReference type="NCBI Taxonomy" id="1490290"/>
    <lineage>
        <taxon>Bacteria</taxon>
        <taxon>Bacillati</taxon>
        <taxon>Bacillota</taxon>
        <taxon>Bacilli</taxon>
        <taxon>Bacillales</taxon>
        <taxon>Thermoactinomycetaceae</taxon>
        <taxon>Paenactinomyces</taxon>
    </lineage>
</organism>
<dbReference type="AlphaFoldDB" id="A0A7W1WNX6"/>
<evidence type="ECO:0000313" key="2">
    <source>
        <dbReference type="Proteomes" id="UP000535491"/>
    </source>
</evidence>